<dbReference type="SMART" id="SM00382">
    <property type="entry name" value="AAA"/>
    <property type="match status" value="1"/>
</dbReference>
<evidence type="ECO:0000313" key="6">
    <source>
        <dbReference type="EMBL" id="MBB4053855.1"/>
    </source>
</evidence>
<dbReference type="PANTHER" id="PTHR42788:SF13">
    <property type="entry name" value="ALIPHATIC SULFONATES IMPORT ATP-BINDING PROTEIN SSUB"/>
    <property type="match status" value="1"/>
</dbReference>
<feature type="domain" description="ABC transporter" evidence="5">
    <location>
        <begin position="20"/>
        <end position="251"/>
    </location>
</feature>
<dbReference type="Proteomes" id="UP000547011">
    <property type="component" value="Unassembled WGS sequence"/>
</dbReference>
<dbReference type="AlphaFoldDB" id="A0A7W6IQ95"/>
<gene>
    <name evidence="6" type="ORF">GGR20_003522</name>
</gene>
<name>A0A7W6IQ95_9HYPH</name>
<sequence>MSDHPPVPEMVHSSTRGRAIRFAKVSKDFTTGNGRRISAVRQVDLEIAEQQFVALIGPSGCGKSTLLRLADGLLEPDMGQIKLGDTSPRPGPATGMVFQNFRLIPWRSIAGNVGFALEGQGLDTAELNQRVRMQLEQVGLAQWANHYPAQLSGGMRQRVALARALIGRPDVLLMDEPFASLDAQTRELMQDDLLALWEHHRPTVLFVTHSVDEALLLADRVIVMGGGAVLEDLTIDLPRPRRSTDARRVAEYGRLREHLWSRIRDLVLADPASAFFGRR</sequence>
<dbReference type="GO" id="GO:0016887">
    <property type="term" value="F:ATP hydrolysis activity"/>
    <property type="evidence" value="ECO:0007669"/>
    <property type="project" value="InterPro"/>
</dbReference>
<evidence type="ECO:0000256" key="1">
    <source>
        <dbReference type="ARBA" id="ARBA00005417"/>
    </source>
</evidence>
<dbReference type="Pfam" id="PF00005">
    <property type="entry name" value="ABC_tran"/>
    <property type="match status" value="1"/>
</dbReference>
<keyword evidence="2" id="KW-0813">Transport</keyword>
<protein>
    <submittedName>
        <fullName evidence="6">NitT/TauT family transport system ATP-binding protein</fullName>
    </submittedName>
</protein>
<dbReference type="PANTHER" id="PTHR42788">
    <property type="entry name" value="TAURINE IMPORT ATP-BINDING PROTEIN-RELATED"/>
    <property type="match status" value="1"/>
</dbReference>
<comment type="caution">
    <text evidence="6">The sequence shown here is derived from an EMBL/GenBank/DDBJ whole genome shotgun (WGS) entry which is preliminary data.</text>
</comment>
<evidence type="ECO:0000256" key="2">
    <source>
        <dbReference type="ARBA" id="ARBA00022448"/>
    </source>
</evidence>
<dbReference type="InterPro" id="IPR027417">
    <property type="entry name" value="P-loop_NTPase"/>
</dbReference>
<dbReference type="Gene3D" id="3.40.50.300">
    <property type="entry name" value="P-loop containing nucleotide triphosphate hydrolases"/>
    <property type="match status" value="1"/>
</dbReference>
<dbReference type="InterPro" id="IPR003593">
    <property type="entry name" value="AAA+_ATPase"/>
</dbReference>
<dbReference type="SUPFAM" id="SSF52540">
    <property type="entry name" value="P-loop containing nucleoside triphosphate hydrolases"/>
    <property type="match status" value="1"/>
</dbReference>
<evidence type="ECO:0000256" key="4">
    <source>
        <dbReference type="ARBA" id="ARBA00022840"/>
    </source>
</evidence>
<dbReference type="PROSITE" id="PS50893">
    <property type="entry name" value="ABC_TRANSPORTER_2"/>
    <property type="match status" value="1"/>
</dbReference>
<accession>A0A7W6IQ95</accession>
<evidence type="ECO:0000313" key="7">
    <source>
        <dbReference type="Proteomes" id="UP000547011"/>
    </source>
</evidence>
<dbReference type="CDD" id="cd03293">
    <property type="entry name" value="ABC_NrtD_SsuB_transporters"/>
    <property type="match status" value="1"/>
</dbReference>
<proteinExistence type="inferred from homology"/>
<dbReference type="PROSITE" id="PS00211">
    <property type="entry name" value="ABC_TRANSPORTER_1"/>
    <property type="match status" value="1"/>
</dbReference>
<keyword evidence="3" id="KW-0547">Nucleotide-binding</keyword>
<reference evidence="6 7" key="1">
    <citation type="submission" date="2020-08" db="EMBL/GenBank/DDBJ databases">
        <title>Genomic Encyclopedia of Type Strains, Phase IV (KMG-IV): sequencing the most valuable type-strain genomes for metagenomic binning, comparative biology and taxonomic classification.</title>
        <authorList>
            <person name="Goeker M."/>
        </authorList>
    </citation>
    <scope>NUCLEOTIDE SEQUENCE [LARGE SCALE GENOMIC DNA]</scope>
    <source>
        <strain evidence="6 7">DSM 23447</strain>
    </source>
</reference>
<evidence type="ECO:0000256" key="3">
    <source>
        <dbReference type="ARBA" id="ARBA00022741"/>
    </source>
</evidence>
<dbReference type="EMBL" id="JACIEW010000011">
    <property type="protein sequence ID" value="MBB4053855.1"/>
    <property type="molecule type" value="Genomic_DNA"/>
</dbReference>
<dbReference type="InterPro" id="IPR050166">
    <property type="entry name" value="ABC_transporter_ATP-bind"/>
</dbReference>
<dbReference type="InterPro" id="IPR003439">
    <property type="entry name" value="ABC_transporter-like_ATP-bd"/>
</dbReference>
<keyword evidence="4 6" id="KW-0067">ATP-binding</keyword>
<organism evidence="6 7">
    <name type="scientific">Devosia subaequoris</name>
    <dbReference type="NCBI Taxonomy" id="395930"/>
    <lineage>
        <taxon>Bacteria</taxon>
        <taxon>Pseudomonadati</taxon>
        <taxon>Pseudomonadota</taxon>
        <taxon>Alphaproteobacteria</taxon>
        <taxon>Hyphomicrobiales</taxon>
        <taxon>Devosiaceae</taxon>
        <taxon>Devosia</taxon>
    </lineage>
</organism>
<dbReference type="RefSeq" id="WP_246349721.1">
    <property type="nucleotide sequence ID" value="NZ_JACIEW010000011.1"/>
</dbReference>
<dbReference type="InterPro" id="IPR017871">
    <property type="entry name" value="ABC_transporter-like_CS"/>
</dbReference>
<comment type="similarity">
    <text evidence="1">Belongs to the ABC transporter superfamily.</text>
</comment>
<dbReference type="GO" id="GO:0005524">
    <property type="term" value="F:ATP binding"/>
    <property type="evidence" value="ECO:0007669"/>
    <property type="project" value="UniProtKB-KW"/>
</dbReference>
<keyword evidence="7" id="KW-1185">Reference proteome</keyword>
<evidence type="ECO:0000259" key="5">
    <source>
        <dbReference type="PROSITE" id="PS50893"/>
    </source>
</evidence>